<keyword evidence="7" id="KW-0560">Oxidoreductase</keyword>
<accession>A0A4R0R962</accession>
<feature type="region of interest" description="Disordered" evidence="17">
    <location>
        <begin position="269"/>
        <end position="327"/>
    </location>
</feature>
<proteinExistence type="inferred from homology"/>
<comment type="catalytic activity">
    <reaction evidence="15">
        <text>a 5,6-dihydrouridine in mRNA + NADP(+) = a uridine in mRNA + NADPH + H(+)</text>
        <dbReference type="Rhea" id="RHEA:69855"/>
        <dbReference type="Rhea" id="RHEA-COMP:14658"/>
        <dbReference type="Rhea" id="RHEA-COMP:17789"/>
        <dbReference type="ChEBI" id="CHEBI:15378"/>
        <dbReference type="ChEBI" id="CHEBI:57783"/>
        <dbReference type="ChEBI" id="CHEBI:58349"/>
        <dbReference type="ChEBI" id="CHEBI:65315"/>
        <dbReference type="ChEBI" id="CHEBI:74443"/>
    </reaction>
    <physiologicalReaction direction="right-to-left" evidence="15">
        <dbReference type="Rhea" id="RHEA:69857"/>
    </physiologicalReaction>
</comment>
<evidence type="ECO:0000256" key="10">
    <source>
        <dbReference type="ARBA" id="ARBA00038890"/>
    </source>
</evidence>
<dbReference type="Gene3D" id="3.20.20.70">
    <property type="entry name" value="Aldolase class I"/>
    <property type="match status" value="1"/>
</dbReference>
<keyword evidence="8" id="KW-0520">NAD</keyword>
<feature type="compositionally biased region" description="Basic and acidic residues" evidence="17">
    <location>
        <begin position="515"/>
        <end position="533"/>
    </location>
</feature>
<evidence type="ECO:0000256" key="13">
    <source>
        <dbReference type="ARBA" id="ARBA00048342"/>
    </source>
</evidence>
<dbReference type="GO" id="GO:0050660">
    <property type="term" value="F:flavin adenine dinucleotide binding"/>
    <property type="evidence" value="ECO:0007669"/>
    <property type="project" value="InterPro"/>
</dbReference>
<comment type="catalytic activity">
    <reaction evidence="16">
        <text>5,6-dihydrouridine(17) in tRNA + NADP(+) = uridine(17) in tRNA + NADPH + H(+)</text>
        <dbReference type="Rhea" id="RHEA:53368"/>
        <dbReference type="Rhea" id="RHEA-COMP:13541"/>
        <dbReference type="Rhea" id="RHEA-COMP:13542"/>
        <dbReference type="ChEBI" id="CHEBI:15378"/>
        <dbReference type="ChEBI" id="CHEBI:57783"/>
        <dbReference type="ChEBI" id="CHEBI:58349"/>
        <dbReference type="ChEBI" id="CHEBI:65315"/>
        <dbReference type="ChEBI" id="CHEBI:74443"/>
        <dbReference type="EC" id="1.3.1.88"/>
    </reaction>
    <physiologicalReaction direction="right-to-left" evidence="16">
        <dbReference type="Rhea" id="RHEA:53370"/>
    </physiologicalReaction>
</comment>
<comment type="catalytic activity">
    <reaction evidence="11">
        <text>5,6-dihydrouridine(17) in tRNA + NAD(+) = uridine(17) in tRNA + NADH + H(+)</text>
        <dbReference type="Rhea" id="RHEA:53372"/>
        <dbReference type="Rhea" id="RHEA-COMP:13541"/>
        <dbReference type="Rhea" id="RHEA-COMP:13542"/>
        <dbReference type="ChEBI" id="CHEBI:15378"/>
        <dbReference type="ChEBI" id="CHEBI:57540"/>
        <dbReference type="ChEBI" id="CHEBI:57945"/>
        <dbReference type="ChEBI" id="CHEBI:65315"/>
        <dbReference type="ChEBI" id="CHEBI:74443"/>
        <dbReference type="EC" id="1.3.1.88"/>
    </reaction>
    <physiologicalReaction direction="right-to-left" evidence="11">
        <dbReference type="Rhea" id="RHEA:53374"/>
    </physiologicalReaction>
</comment>
<dbReference type="PANTHER" id="PTHR11082">
    <property type="entry name" value="TRNA-DIHYDROURIDINE SYNTHASE"/>
    <property type="match status" value="1"/>
</dbReference>
<keyword evidence="2" id="KW-0285">Flavoprotein</keyword>
<keyword evidence="5" id="KW-0819">tRNA processing</keyword>
<dbReference type="AlphaFoldDB" id="A0A4R0R962"/>
<evidence type="ECO:0000256" key="16">
    <source>
        <dbReference type="ARBA" id="ARBA00049467"/>
    </source>
</evidence>
<dbReference type="Proteomes" id="UP000292702">
    <property type="component" value="Unassembled WGS sequence"/>
</dbReference>
<organism evidence="19 20">
    <name type="scientific">Steccherinum ochraceum</name>
    <dbReference type="NCBI Taxonomy" id="92696"/>
    <lineage>
        <taxon>Eukaryota</taxon>
        <taxon>Fungi</taxon>
        <taxon>Dikarya</taxon>
        <taxon>Basidiomycota</taxon>
        <taxon>Agaricomycotina</taxon>
        <taxon>Agaricomycetes</taxon>
        <taxon>Polyporales</taxon>
        <taxon>Steccherinaceae</taxon>
        <taxon>Steccherinum</taxon>
    </lineage>
</organism>
<evidence type="ECO:0000313" key="20">
    <source>
        <dbReference type="Proteomes" id="UP000292702"/>
    </source>
</evidence>
<evidence type="ECO:0000256" key="2">
    <source>
        <dbReference type="ARBA" id="ARBA00022630"/>
    </source>
</evidence>
<comment type="cofactor">
    <cofactor evidence="1">
        <name>FMN</name>
        <dbReference type="ChEBI" id="CHEBI:58210"/>
    </cofactor>
</comment>
<dbReference type="OrthoDB" id="272303at2759"/>
<dbReference type="SUPFAM" id="SSF51395">
    <property type="entry name" value="FMN-linked oxidoreductases"/>
    <property type="match status" value="1"/>
</dbReference>
<dbReference type="InterPro" id="IPR018517">
    <property type="entry name" value="tRNA_hU_synthase_CS"/>
</dbReference>
<keyword evidence="4" id="KW-0507">mRNA processing</keyword>
<protein>
    <recommendedName>
        <fullName evidence="10">tRNA-dihydrouridine(16/17) synthase [NAD(P)(+)]</fullName>
        <ecNumber evidence="10">1.3.1.88</ecNumber>
    </recommendedName>
</protein>
<dbReference type="InterPro" id="IPR035587">
    <property type="entry name" value="DUS-like_FMN-bd"/>
</dbReference>
<comment type="caution">
    <text evidence="19">The sequence shown here is derived from an EMBL/GenBank/DDBJ whole genome shotgun (WGS) entry which is preliminary data.</text>
</comment>
<evidence type="ECO:0000256" key="4">
    <source>
        <dbReference type="ARBA" id="ARBA00022664"/>
    </source>
</evidence>
<name>A0A4R0R962_9APHY</name>
<evidence type="ECO:0000256" key="12">
    <source>
        <dbReference type="ARBA" id="ARBA00047652"/>
    </source>
</evidence>
<evidence type="ECO:0000256" key="3">
    <source>
        <dbReference type="ARBA" id="ARBA00022643"/>
    </source>
</evidence>
<dbReference type="Pfam" id="PF01207">
    <property type="entry name" value="Dus"/>
    <property type="match status" value="1"/>
</dbReference>
<feature type="domain" description="DUS-like FMN-binding" evidence="18">
    <location>
        <begin position="29"/>
        <end position="261"/>
    </location>
</feature>
<evidence type="ECO:0000256" key="11">
    <source>
        <dbReference type="ARBA" id="ARBA00047287"/>
    </source>
</evidence>
<sequence>MPGLNTQSPRKLAGYDFYHKVSGSPTFVVAPMVDQSELVGVAKAVTEIWWAGTLIYTPMINAKMFAEGNRKPFREQNFNIACGEEGGPEDRPLIVQFCANDPDQLLASAKIVEPYCDAVDINLGCPQEIAKKGHYGSFLQDEWELIYSLINTLHTNLSIPVTAKFRVFPTVEKTVEYAKMLERAGAQILTCHGRLREQRGQRSGLADWDKIRAVKAAVSVPVFANGNILVHTDVARCLAETGADAVMSAEGNLYNPAIFLASAPSSSSLLPPPTASSASPSEPTQEASTSDSSTPPSPLPPSESDPTHPETPSTSTPPPLPTHWHITSPLTGYHPAHTTLASSYLALLLSQRTPTSPSAIKGHLFKLMRPALGRETDLREKLGRVVFPRIKGGKGEEAERRGFEEGVRRYKEVVGEMERRMLRDAHAANDKTICELVYLNPDTGLYTFPHWVAQPYVRPLPVEDVPNKPPKIPVAVKRAPAEADRAVEVDEVVAATQADQASEPEEGAAAAAKRTAYDRSPDESTKRLKLADE</sequence>
<evidence type="ECO:0000256" key="1">
    <source>
        <dbReference type="ARBA" id="ARBA00001917"/>
    </source>
</evidence>
<gene>
    <name evidence="19" type="ORF">EIP91_005873</name>
</gene>
<dbReference type="GO" id="GO:0006397">
    <property type="term" value="P:mRNA processing"/>
    <property type="evidence" value="ECO:0007669"/>
    <property type="project" value="UniProtKB-KW"/>
</dbReference>
<dbReference type="InterPro" id="IPR013785">
    <property type="entry name" value="Aldolase_TIM"/>
</dbReference>
<keyword evidence="6" id="KW-0521">NADP</keyword>
<comment type="catalytic activity">
    <reaction evidence="12">
        <text>5,6-dihydrouridine(16) in tRNA + NADP(+) = uridine(16) in tRNA + NADPH + H(+)</text>
        <dbReference type="Rhea" id="RHEA:53376"/>
        <dbReference type="Rhea" id="RHEA-COMP:13543"/>
        <dbReference type="Rhea" id="RHEA-COMP:13544"/>
        <dbReference type="ChEBI" id="CHEBI:15378"/>
        <dbReference type="ChEBI" id="CHEBI:57783"/>
        <dbReference type="ChEBI" id="CHEBI:58349"/>
        <dbReference type="ChEBI" id="CHEBI:65315"/>
        <dbReference type="ChEBI" id="CHEBI:74443"/>
        <dbReference type="EC" id="1.3.1.88"/>
    </reaction>
    <physiologicalReaction direction="right-to-left" evidence="12">
        <dbReference type="Rhea" id="RHEA:53378"/>
    </physiologicalReaction>
</comment>
<evidence type="ECO:0000256" key="8">
    <source>
        <dbReference type="ARBA" id="ARBA00023027"/>
    </source>
</evidence>
<comment type="similarity">
    <text evidence="9">Belongs to the Dus family. Dus1 subfamily.</text>
</comment>
<evidence type="ECO:0000256" key="14">
    <source>
        <dbReference type="ARBA" id="ARBA00048934"/>
    </source>
</evidence>
<keyword evidence="3" id="KW-0288">FMN</keyword>
<comment type="catalytic activity">
    <reaction evidence="14">
        <text>5,6-dihydrouridine(16) in tRNA + NAD(+) = uridine(16) in tRNA + NADH + H(+)</text>
        <dbReference type="Rhea" id="RHEA:53380"/>
        <dbReference type="Rhea" id="RHEA-COMP:13543"/>
        <dbReference type="Rhea" id="RHEA-COMP:13544"/>
        <dbReference type="ChEBI" id="CHEBI:15378"/>
        <dbReference type="ChEBI" id="CHEBI:57540"/>
        <dbReference type="ChEBI" id="CHEBI:57945"/>
        <dbReference type="ChEBI" id="CHEBI:65315"/>
        <dbReference type="ChEBI" id="CHEBI:74443"/>
        <dbReference type="EC" id="1.3.1.88"/>
    </reaction>
    <physiologicalReaction direction="right-to-left" evidence="14">
        <dbReference type="Rhea" id="RHEA:53382"/>
    </physiologicalReaction>
</comment>
<feature type="region of interest" description="Disordered" evidence="17">
    <location>
        <begin position="495"/>
        <end position="533"/>
    </location>
</feature>
<dbReference type="GO" id="GO:0017150">
    <property type="term" value="F:tRNA dihydrouridine synthase activity"/>
    <property type="evidence" value="ECO:0007669"/>
    <property type="project" value="InterPro"/>
</dbReference>
<evidence type="ECO:0000256" key="7">
    <source>
        <dbReference type="ARBA" id="ARBA00023002"/>
    </source>
</evidence>
<evidence type="ECO:0000256" key="17">
    <source>
        <dbReference type="SAM" id="MobiDB-lite"/>
    </source>
</evidence>
<dbReference type="EC" id="1.3.1.88" evidence="10"/>
<feature type="compositionally biased region" description="Low complexity" evidence="17">
    <location>
        <begin position="269"/>
        <end position="294"/>
    </location>
</feature>
<dbReference type="CDD" id="cd02801">
    <property type="entry name" value="DUS_like_FMN"/>
    <property type="match status" value="1"/>
</dbReference>
<reference evidence="19 20" key="1">
    <citation type="submission" date="2018-11" db="EMBL/GenBank/DDBJ databases">
        <title>Genome assembly of Steccherinum ochraceum LE-BIN_3174, the white-rot fungus of the Steccherinaceae family (The Residual Polyporoid clade, Polyporales, Basidiomycota).</title>
        <authorList>
            <person name="Fedorova T.V."/>
            <person name="Glazunova O.A."/>
            <person name="Landesman E.O."/>
            <person name="Moiseenko K.V."/>
            <person name="Psurtseva N.V."/>
            <person name="Savinova O.S."/>
            <person name="Shakhova N.V."/>
            <person name="Tyazhelova T.V."/>
            <person name="Vasina D.V."/>
        </authorList>
    </citation>
    <scope>NUCLEOTIDE SEQUENCE [LARGE SCALE GENOMIC DNA]</scope>
    <source>
        <strain evidence="19 20">LE-BIN_3174</strain>
    </source>
</reference>
<dbReference type="PANTHER" id="PTHR11082:SF5">
    <property type="entry name" value="TRNA-DIHYDROURIDINE(16_17) SYNTHASE [NAD(P)(+)]-LIKE"/>
    <property type="match status" value="1"/>
</dbReference>
<dbReference type="EMBL" id="RWJN01000317">
    <property type="protein sequence ID" value="TCD63176.1"/>
    <property type="molecule type" value="Genomic_DNA"/>
</dbReference>
<evidence type="ECO:0000256" key="5">
    <source>
        <dbReference type="ARBA" id="ARBA00022694"/>
    </source>
</evidence>
<evidence type="ECO:0000256" key="6">
    <source>
        <dbReference type="ARBA" id="ARBA00022857"/>
    </source>
</evidence>
<dbReference type="PROSITE" id="PS01136">
    <property type="entry name" value="UPF0034"/>
    <property type="match status" value="1"/>
</dbReference>
<evidence type="ECO:0000313" key="19">
    <source>
        <dbReference type="EMBL" id="TCD63176.1"/>
    </source>
</evidence>
<evidence type="ECO:0000259" key="18">
    <source>
        <dbReference type="Pfam" id="PF01207"/>
    </source>
</evidence>
<comment type="catalytic activity">
    <reaction evidence="13">
        <text>a 5,6-dihydrouridine in mRNA + NAD(+) = a uridine in mRNA + NADH + H(+)</text>
        <dbReference type="Rhea" id="RHEA:69851"/>
        <dbReference type="Rhea" id="RHEA-COMP:14658"/>
        <dbReference type="Rhea" id="RHEA-COMP:17789"/>
        <dbReference type="ChEBI" id="CHEBI:15378"/>
        <dbReference type="ChEBI" id="CHEBI:57540"/>
        <dbReference type="ChEBI" id="CHEBI:57945"/>
        <dbReference type="ChEBI" id="CHEBI:65315"/>
        <dbReference type="ChEBI" id="CHEBI:74443"/>
    </reaction>
    <physiologicalReaction direction="right-to-left" evidence="13">
        <dbReference type="Rhea" id="RHEA:69853"/>
    </physiologicalReaction>
</comment>
<dbReference type="STRING" id="92696.A0A4R0R962"/>
<keyword evidence="20" id="KW-1185">Reference proteome</keyword>
<evidence type="ECO:0000256" key="9">
    <source>
        <dbReference type="ARBA" id="ARBA00038313"/>
    </source>
</evidence>
<evidence type="ECO:0000256" key="15">
    <source>
        <dbReference type="ARBA" id="ARBA00049447"/>
    </source>
</evidence>